<evidence type="ECO:0000256" key="5">
    <source>
        <dbReference type="ARBA" id="ARBA00023004"/>
    </source>
</evidence>
<dbReference type="PANTHER" id="PTHR43545:SF4">
    <property type="entry name" value="IRON-SULFUR PROTEIN"/>
    <property type="match status" value="1"/>
</dbReference>
<dbReference type="Gene3D" id="3.30.70.20">
    <property type="match status" value="2"/>
</dbReference>
<evidence type="ECO:0000256" key="4">
    <source>
        <dbReference type="ARBA" id="ARBA00022737"/>
    </source>
</evidence>
<evidence type="ECO:0000256" key="6">
    <source>
        <dbReference type="ARBA" id="ARBA00023014"/>
    </source>
</evidence>
<evidence type="ECO:0000313" key="8">
    <source>
        <dbReference type="EMBL" id="MCI2242886.1"/>
    </source>
</evidence>
<comment type="caution">
    <text evidence="8">The sequence shown here is derived from an EMBL/GenBank/DDBJ whole genome shotgun (WGS) entry which is preliminary data.</text>
</comment>
<keyword evidence="5" id="KW-0408">Iron</keyword>
<dbReference type="PROSITE" id="PS51379">
    <property type="entry name" value="4FE4S_FER_2"/>
    <property type="match status" value="1"/>
</dbReference>
<dbReference type="Proteomes" id="UP001430755">
    <property type="component" value="Unassembled WGS sequence"/>
</dbReference>
<keyword evidence="6" id="KW-0411">Iron-sulfur</keyword>
<dbReference type="PANTHER" id="PTHR43545">
    <property type="entry name" value="FORMATE DEHYDROGENASE, NITRATE-INDUCIBLE, IRON-SULFUR SUBUNIT"/>
    <property type="match status" value="1"/>
</dbReference>
<evidence type="ECO:0000259" key="7">
    <source>
        <dbReference type="PROSITE" id="PS51379"/>
    </source>
</evidence>
<dbReference type="SUPFAM" id="SSF54862">
    <property type="entry name" value="4Fe-4S ferredoxins"/>
    <property type="match status" value="1"/>
</dbReference>
<gene>
    <name evidence="8" type="ORF">LPT13_11070</name>
</gene>
<proteinExistence type="predicted"/>
<keyword evidence="2" id="KW-0004">4Fe-4S</keyword>
<keyword evidence="4" id="KW-0677">Repeat</keyword>
<dbReference type="InterPro" id="IPR051555">
    <property type="entry name" value="FDH_Electron_Transfer_Unit"/>
</dbReference>
<feature type="domain" description="4Fe-4S ferredoxin-type" evidence="7">
    <location>
        <begin position="6"/>
        <end position="28"/>
    </location>
</feature>
<keyword evidence="9" id="KW-1185">Reference proteome</keyword>
<evidence type="ECO:0000256" key="2">
    <source>
        <dbReference type="ARBA" id="ARBA00022485"/>
    </source>
</evidence>
<evidence type="ECO:0000256" key="3">
    <source>
        <dbReference type="ARBA" id="ARBA00022723"/>
    </source>
</evidence>
<dbReference type="EMBL" id="JAJMLW010000004">
    <property type="protein sequence ID" value="MCI2242886.1"/>
    <property type="molecule type" value="Genomic_DNA"/>
</dbReference>
<dbReference type="RefSeq" id="WP_242166449.1">
    <property type="nucleotide sequence ID" value="NZ_JAJMLW010000004.1"/>
</dbReference>
<protein>
    <submittedName>
        <fullName evidence="8">4Fe-4S binding protein</fullName>
    </submittedName>
</protein>
<name>A0ABS9WJ45_9ACTN</name>
<keyword evidence="3" id="KW-0479">Metal-binding</keyword>
<comment type="subcellular location">
    <subcellularLocation>
        <location evidence="1">Cell envelope</location>
    </subcellularLocation>
</comment>
<dbReference type="Pfam" id="PF12797">
    <property type="entry name" value="Fer4_2"/>
    <property type="match status" value="1"/>
</dbReference>
<accession>A0ABS9WJ45</accession>
<sequence>MENTRYGLLIDYEFCTGCHTCETACKVEHGFETGLWGIQLKEIGPQQIGPRKWDWHYLPAPTALCDLCADRVAEGRWPTCVHHCQAQVIEYGPVEELAARMDKQFMVLYTPTA</sequence>
<evidence type="ECO:0000256" key="1">
    <source>
        <dbReference type="ARBA" id="ARBA00004196"/>
    </source>
</evidence>
<evidence type="ECO:0000313" key="9">
    <source>
        <dbReference type="Proteomes" id="UP001430755"/>
    </source>
</evidence>
<dbReference type="InterPro" id="IPR017896">
    <property type="entry name" value="4Fe4S_Fe-S-bd"/>
</dbReference>
<reference evidence="8" key="1">
    <citation type="submission" date="2021-11" db="EMBL/GenBank/DDBJ databases">
        <title>A Novel Adlercreutzia Species, isolated from a Allomyrina dichotoma larva feces.</title>
        <authorList>
            <person name="Suh M.K."/>
        </authorList>
    </citation>
    <scope>NUCLEOTIDE SEQUENCE</scope>
    <source>
        <strain evidence="8">JBNU-10</strain>
    </source>
</reference>
<organism evidence="8 9">
    <name type="scientific">Adlercreutzia faecimuris</name>
    <dbReference type="NCBI Taxonomy" id="2897341"/>
    <lineage>
        <taxon>Bacteria</taxon>
        <taxon>Bacillati</taxon>
        <taxon>Actinomycetota</taxon>
        <taxon>Coriobacteriia</taxon>
        <taxon>Eggerthellales</taxon>
        <taxon>Eggerthellaceae</taxon>
        <taxon>Adlercreutzia</taxon>
    </lineage>
</organism>